<evidence type="ECO:0000313" key="1">
    <source>
        <dbReference type="EMBL" id="CAF2143295.1"/>
    </source>
</evidence>
<dbReference type="EMBL" id="HG994356">
    <property type="protein sequence ID" value="CAF2143295.1"/>
    <property type="molecule type" value="Genomic_DNA"/>
</dbReference>
<accession>A0A816X934</accession>
<name>A0A816X934_BRANA</name>
<dbReference type="Proteomes" id="UP001295469">
    <property type="component" value="Chromosome A02"/>
</dbReference>
<dbReference type="AlphaFoldDB" id="A0A816X934"/>
<organism evidence="1">
    <name type="scientific">Brassica napus</name>
    <name type="common">Rape</name>
    <dbReference type="NCBI Taxonomy" id="3708"/>
    <lineage>
        <taxon>Eukaryota</taxon>
        <taxon>Viridiplantae</taxon>
        <taxon>Streptophyta</taxon>
        <taxon>Embryophyta</taxon>
        <taxon>Tracheophyta</taxon>
        <taxon>Spermatophyta</taxon>
        <taxon>Magnoliopsida</taxon>
        <taxon>eudicotyledons</taxon>
        <taxon>Gunneridae</taxon>
        <taxon>Pentapetalae</taxon>
        <taxon>rosids</taxon>
        <taxon>malvids</taxon>
        <taxon>Brassicales</taxon>
        <taxon>Brassicaceae</taxon>
        <taxon>Brassiceae</taxon>
        <taxon>Brassica</taxon>
    </lineage>
</organism>
<sequence>MKIVGNLPGYVYREGEDDDEMIGLVVKRVLAEANNTPEQVGEYTVGLESRVDDLEKVGEYTVGLVAPEL</sequence>
<protein>
    <submittedName>
        <fullName evidence="1">(rape) hypothetical protein</fullName>
    </submittedName>
</protein>
<reference evidence="1" key="1">
    <citation type="submission" date="2021-01" db="EMBL/GenBank/DDBJ databases">
        <authorList>
            <consortium name="Genoscope - CEA"/>
            <person name="William W."/>
        </authorList>
    </citation>
    <scope>NUCLEOTIDE SEQUENCE</scope>
</reference>
<gene>
    <name evidence="1" type="ORF">DARMORV10_A02P33900.1</name>
</gene>
<proteinExistence type="predicted"/>